<dbReference type="PANTHER" id="PTHR43038:SF3">
    <property type="entry name" value="ABC TRANSPORTER G FAMILY MEMBER 20 ISOFORM X1"/>
    <property type="match status" value="1"/>
</dbReference>
<keyword evidence="2" id="KW-0067">ATP-binding</keyword>
<dbReference type="PANTHER" id="PTHR43038">
    <property type="entry name" value="ATP-BINDING CASSETTE, SUB-FAMILY H, MEMBER 1"/>
    <property type="match status" value="1"/>
</dbReference>
<dbReference type="GO" id="GO:0005524">
    <property type="term" value="F:ATP binding"/>
    <property type="evidence" value="ECO:0007669"/>
    <property type="project" value="UniProtKB-KW"/>
</dbReference>
<dbReference type="PATRIC" id="fig|1069642.3.peg.1819"/>
<dbReference type="Proteomes" id="UP000010074">
    <property type="component" value="Chromosome"/>
</dbReference>
<evidence type="ECO:0000256" key="2">
    <source>
        <dbReference type="ARBA" id="ARBA00022840"/>
    </source>
</evidence>
<proteinExistence type="predicted"/>
<dbReference type="GO" id="GO:0016887">
    <property type="term" value="F:ATP hydrolysis activity"/>
    <property type="evidence" value="ECO:0007669"/>
    <property type="project" value="InterPro"/>
</dbReference>
<evidence type="ECO:0000313" key="4">
    <source>
        <dbReference type="EMBL" id="AFY01533.1"/>
    </source>
</evidence>
<dbReference type="STRING" id="1069642.Bdt_1844"/>
<dbReference type="KEGG" id="bbat:Bdt_1844"/>
<dbReference type="Gene3D" id="3.40.50.300">
    <property type="entry name" value="P-loop containing nucleotide triphosphate hydrolases"/>
    <property type="match status" value="1"/>
</dbReference>
<evidence type="ECO:0000313" key="5">
    <source>
        <dbReference type="Proteomes" id="UP000010074"/>
    </source>
</evidence>
<dbReference type="PROSITE" id="PS50893">
    <property type="entry name" value="ABC_TRANSPORTER_2"/>
    <property type="match status" value="1"/>
</dbReference>
<organism evidence="4 5">
    <name type="scientific">Bdellovibrio bacteriovorus str. Tiberius</name>
    <dbReference type="NCBI Taxonomy" id="1069642"/>
    <lineage>
        <taxon>Bacteria</taxon>
        <taxon>Pseudomonadati</taxon>
        <taxon>Bdellovibrionota</taxon>
        <taxon>Bdellovibrionia</taxon>
        <taxon>Bdellovibrionales</taxon>
        <taxon>Pseudobdellovibrionaceae</taxon>
        <taxon>Bdellovibrio</taxon>
    </lineage>
</organism>
<protein>
    <submittedName>
        <fullName evidence="4">ABC-type multidrug transport system, ATPase component</fullName>
    </submittedName>
</protein>
<dbReference type="Pfam" id="PF00005">
    <property type="entry name" value="ABC_tran"/>
    <property type="match status" value="1"/>
</dbReference>
<evidence type="ECO:0000259" key="3">
    <source>
        <dbReference type="PROSITE" id="PS50893"/>
    </source>
</evidence>
<feature type="domain" description="ABC transporter" evidence="3">
    <location>
        <begin position="13"/>
        <end position="243"/>
    </location>
</feature>
<dbReference type="InterPro" id="IPR003593">
    <property type="entry name" value="AAA+_ATPase"/>
</dbReference>
<dbReference type="AlphaFoldDB" id="K7YV48"/>
<gene>
    <name evidence="4" type="ORF">Bdt_1844</name>
</gene>
<sequence>MGGGGLMPGTVAIAVESLTKKMRTTEALKGLTMSFSPGVIHGVIGPEGAGKTTFLRHLMGLLKADSGKIVFLREGQPVLFSDLRENIAYMPQTQSLYPELSIHEHLEFFRTLFQVPDQLYHSRREKLLRMARLEEFTDRLASQLSGGMYKKLGLICSLLSSPKVLLLDEPTNGVDPLSRRDFWELLHELIQEEDILILVTTSYMDEALKCDEVHLLFDGKSLLEGTPDQILKDRQCSTFDEVFLQYDAIEEAP</sequence>
<dbReference type="EMBL" id="CP002930">
    <property type="protein sequence ID" value="AFY01533.1"/>
    <property type="molecule type" value="Genomic_DNA"/>
</dbReference>
<dbReference type="InterPro" id="IPR027417">
    <property type="entry name" value="P-loop_NTPase"/>
</dbReference>
<dbReference type="SUPFAM" id="SSF52540">
    <property type="entry name" value="P-loop containing nucleoside triphosphate hydrolases"/>
    <property type="match status" value="1"/>
</dbReference>
<reference evidence="4 5" key="1">
    <citation type="journal article" date="2012" name="BMC Genomics">
        <title>Genome analysis of a simultaneously predatory and prey-independent, novel Bdellovibrio bacteriovorus from the River Tiber, supports in silico predictions of both ancient and recent lateral gene transfer from diverse bacteria.</title>
        <authorList>
            <person name="Hobley L."/>
            <person name="Lerner T.R."/>
            <person name="Williams L.E."/>
            <person name="Lambert C."/>
            <person name="Till R."/>
            <person name="Milner D.S."/>
            <person name="Basford S.M."/>
            <person name="Capeness M.J."/>
            <person name="Fenton A.K."/>
            <person name="Atterbury R.J."/>
            <person name="Harris M.A."/>
            <person name="Sockett R.E."/>
        </authorList>
    </citation>
    <scope>NUCLEOTIDE SEQUENCE [LARGE SCALE GENOMIC DNA]</scope>
    <source>
        <strain evidence="4 5">Tiberius</strain>
    </source>
</reference>
<name>K7YV48_BDEBC</name>
<dbReference type="InterPro" id="IPR003439">
    <property type="entry name" value="ABC_transporter-like_ATP-bd"/>
</dbReference>
<dbReference type="CDD" id="cd03230">
    <property type="entry name" value="ABC_DR_subfamily_A"/>
    <property type="match status" value="1"/>
</dbReference>
<dbReference type="SMART" id="SM00382">
    <property type="entry name" value="AAA"/>
    <property type="match status" value="1"/>
</dbReference>
<accession>K7YV48</accession>
<dbReference type="HOGENOM" id="CLU_000604_1_2_7"/>
<evidence type="ECO:0000256" key="1">
    <source>
        <dbReference type="ARBA" id="ARBA00022741"/>
    </source>
</evidence>
<keyword evidence="1" id="KW-0547">Nucleotide-binding</keyword>